<evidence type="ECO:0000313" key="6">
    <source>
        <dbReference type="Proteomes" id="UP001286313"/>
    </source>
</evidence>
<proteinExistence type="predicted"/>
<dbReference type="PROSITE" id="PS00236">
    <property type="entry name" value="NEUROTR_ION_CHANNEL"/>
    <property type="match status" value="1"/>
</dbReference>
<dbReference type="GO" id="GO:0016020">
    <property type="term" value="C:membrane"/>
    <property type="evidence" value="ECO:0007669"/>
    <property type="project" value="UniProtKB-SubCell"/>
</dbReference>
<dbReference type="EMBL" id="JAWQEG010009157">
    <property type="protein sequence ID" value="KAK3849071.1"/>
    <property type="molecule type" value="Genomic_DNA"/>
</dbReference>
<dbReference type="InterPro" id="IPR036734">
    <property type="entry name" value="Neur_chan_lig-bd_sf"/>
</dbReference>
<feature type="non-terminal residue" evidence="5">
    <location>
        <position position="1"/>
    </location>
</feature>
<dbReference type="InterPro" id="IPR018000">
    <property type="entry name" value="Neurotransmitter_ion_chnl_CS"/>
</dbReference>
<gene>
    <name evidence="5" type="ORF">Pcinc_044158</name>
</gene>
<comment type="caution">
    <text evidence="5">The sequence shown here is derived from an EMBL/GenBank/DDBJ whole genome shotgun (WGS) entry which is preliminary data.</text>
</comment>
<dbReference type="SUPFAM" id="SSF63712">
    <property type="entry name" value="Nicotinic receptor ligand binding domain-like"/>
    <property type="match status" value="1"/>
</dbReference>
<dbReference type="Pfam" id="PF02931">
    <property type="entry name" value="Neur_chan_LBD"/>
    <property type="match status" value="1"/>
</dbReference>
<evidence type="ECO:0000256" key="3">
    <source>
        <dbReference type="SAM" id="MobiDB-lite"/>
    </source>
</evidence>
<evidence type="ECO:0000313" key="5">
    <source>
        <dbReference type="EMBL" id="KAK3849071.1"/>
    </source>
</evidence>
<sequence>YTSHCLLHLTYFPFDTHTCTLTWASWSYDIHQLDLVKGGEGSGEGELGDLSSYQPNGEFQVTDLGGRGASPTSPAAQSLALVSPSL</sequence>
<protein>
    <recommendedName>
        <fullName evidence="4">Neurotransmitter-gated ion-channel ligand-binding domain-containing protein</fullName>
    </recommendedName>
</protein>
<evidence type="ECO:0000256" key="2">
    <source>
        <dbReference type="ARBA" id="ARBA00023136"/>
    </source>
</evidence>
<dbReference type="AlphaFoldDB" id="A0AAE1EH76"/>
<feature type="region of interest" description="Disordered" evidence="3">
    <location>
        <begin position="61"/>
        <end position="86"/>
    </location>
</feature>
<keyword evidence="2" id="KW-0472">Membrane</keyword>
<reference evidence="5" key="1">
    <citation type="submission" date="2023-10" db="EMBL/GenBank/DDBJ databases">
        <title>Genome assemblies of two species of porcelain crab, Petrolisthes cinctipes and Petrolisthes manimaculis (Anomura: Porcellanidae).</title>
        <authorList>
            <person name="Angst P."/>
        </authorList>
    </citation>
    <scope>NUCLEOTIDE SEQUENCE</scope>
    <source>
        <strain evidence="5">PB745_01</strain>
        <tissue evidence="5">Gill</tissue>
    </source>
</reference>
<keyword evidence="6" id="KW-1185">Reference proteome</keyword>
<dbReference type="Gene3D" id="2.70.170.10">
    <property type="entry name" value="Neurotransmitter-gated ion-channel ligand-binding domain"/>
    <property type="match status" value="1"/>
</dbReference>
<evidence type="ECO:0000259" key="4">
    <source>
        <dbReference type="Pfam" id="PF02931"/>
    </source>
</evidence>
<evidence type="ECO:0000256" key="1">
    <source>
        <dbReference type="ARBA" id="ARBA00004370"/>
    </source>
</evidence>
<accession>A0AAE1EH76</accession>
<feature type="domain" description="Neurotransmitter-gated ion-channel ligand-binding" evidence="4">
    <location>
        <begin position="1"/>
        <end position="64"/>
    </location>
</feature>
<dbReference type="InterPro" id="IPR006202">
    <property type="entry name" value="Neur_chan_lig-bd"/>
</dbReference>
<dbReference type="Proteomes" id="UP001286313">
    <property type="component" value="Unassembled WGS sequence"/>
</dbReference>
<organism evidence="5 6">
    <name type="scientific">Petrolisthes cinctipes</name>
    <name type="common">Flat porcelain crab</name>
    <dbReference type="NCBI Taxonomy" id="88211"/>
    <lineage>
        <taxon>Eukaryota</taxon>
        <taxon>Metazoa</taxon>
        <taxon>Ecdysozoa</taxon>
        <taxon>Arthropoda</taxon>
        <taxon>Crustacea</taxon>
        <taxon>Multicrustacea</taxon>
        <taxon>Malacostraca</taxon>
        <taxon>Eumalacostraca</taxon>
        <taxon>Eucarida</taxon>
        <taxon>Decapoda</taxon>
        <taxon>Pleocyemata</taxon>
        <taxon>Anomura</taxon>
        <taxon>Galatheoidea</taxon>
        <taxon>Porcellanidae</taxon>
        <taxon>Petrolisthes</taxon>
    </lineage>
</organism>
<name>A0AAE1EH76_PETCI</name>
<comment type="subcellular location">
    <subcellularLocation>
        <location evidence="1">Membrane</location>
    </subcellularLocation>
</comment>
<dbReference type="GO" id="GO:0005230">
    <property type="term" value="F:extracellular ligand-gated monoatomic ion channel activity"/>
    <property type="evidence" value="ECO:0007669"/>
    <property type="project" value="InterPro"/>
</dbReference>